<dbReference type="SUPFAM" id="SSF54523">
    <property type="entry name" value="Pili subunits"/>
    <property type="match status" value="1"/>
</dbReference>
<evidence type="ECO:0000256" key="5">
    <source>
        <dbReference type="ARBA" id="ARBA00022519"/>
    </source>
</evidence>
<keyword evidence="7 11" id="KW-1133">Transmembrane helix</keyword>
<dbReference type="NCBIfam" id="TIGR02532">
    <property type="entry name" value="IV_pilin_GFxxxE"/>
    <property type="match status" value="1"/>
</dbReference>
<feature type="transmembrane region" description="Helical" evidence="11">
    <location>
        <begin position="7"/>
        <end position="31"/>
    </location>
</feature>
<dbReference type="RefSeq" id="WP_345014097.1">
    <property type="nucleotide sequence ID" value="NZ_BAABFC010000021.1"/>
</dbReference>
<evidence type="ECO:0000256" key="7">
    <source>
        <dbReference type="ARBA" id="ARBA00022989"/>
    </source>
</evidence>
<comment type="similarity">
    <text evidence="9">Belongs to the GSP H family.</text>
</comment>
<keyword evidence="4" id="KW-0488">Methylation</keyword>
<dbReference type="InterPro" id="IPR012902">
    <property type="entry name" value="N_methyl_site"/>
</dbReference>
<evidence type="ECO:0000313" key="13">
    <source>
        <dbReference type="EMBL" id="GAA4502586.1"/>
    </source>
</evidence>
<protein>
    <recommendedName>
        <fullName evidence="2">Type II secretion system protein H</fullName>
    </recommendedName>
    <alternativeName>
        <fullName evidence="10">General secretion pathway protein H</fullName>
    </alternativeName>
</protein>
<proteinExistence type="inferred from homology"/>
<dbReference type="Proteomes" id="UP001501321">
    <property type="component" value="Unassembled WGS sequence"/>
</dbReference>
<evidence type="ECO:0000256" key="11">
    <source>
        <dbReference type="SAM" id="Phobius"/>
    </source>
</evidence>
<dbReference type="Pfam" id="PF07963">
    <property type="entry name" value="N_methyl"/>
    <property type="match status" value="1"/>
</dbReference>
<dbReference type="NCBIfam" id="TIGR01708">
    <property type="entry name" value="typeII_sec_gspH"/>
    <property type="match status" value="1"/>
</dbReference>
<evidence type="ECO:0000313" key="14">
    <source>
        <dbReference type="Proteomes" id="UP001501321"/>
    </source>
</evidence>
<dbReference type="InterPro" id="IPR002416">
    <property type="entry name" value="T2SS_protein-GspH"/>
</dbReference>
<name>A0ABP8QHH8_9GAMM</name>
<evidence type="ECO:0000259" key="12">
    <source>
        <dbReference type="Pfam" id="PF12019"/>
    </source>
</evidence>
<keyword evidence="6 11" id="KW-0812">Transmembrane</keyword>
<organism evidence="13 14">
    <name type="scientific">Pseudaeromonas paramecii</name>
    <dbReference type="NCBI Taxonomy" id="2138166"/>
    <lineage>
        <taxon>Bacteria</taxon>
        <taxon>Pseudomonadati</taxon>
        <taxon>Pseudomonadota</taxon>
        <taxon>Gammaproteobacteria</taxon>
        <taxon>Aeromonadales</taxon>
        <taxon>Aeromonadaceae</taxon>
        <taxon>Pseudaeromonas</taxon>
    </lineage>
</organism>
<dbReference type="InterPro" id="IPR049875">
    <property type="entry name" value="TypeII_GspH"/>
</dbReference>
<evidence type="ECO:0000256" key="1">
    <source>
        <dbReference type="ARBA" id="ARBA00004377"/>
    </source>
</evidence>
<evidence type="ECO:0000256" key="9">
    <source>
        <dbReference type="ARBA" id="ARBA00025772"/>
    </source>
</evidence>
<dbReference type="Pfam" id="PF12019">
    <property type="entry name" value="GspH"/>
    <property type="match status" value="1"/>
</dbReference>
<keyword evidence="5" id="KW-0997">Cell inner membrane</keyword>
<dbReference type="InterPro" id="IPR045584">
    <property type="entry name" value="Pilin-like"/>
</dbReference>
<evidence type="ECO:0000256" key="2">
    <source>
        <dbReference type="ARBA" id="ARBA00021549"/>
    </source>
</evidence>
<keyword evidence="8 11" id="KW-0472">Membrane</keyword>
<evidence type="ECO:0000256" key="10">
    <source>
        <dbReference type="ARBA" id="ARBA00030775"/>
    </source>
</evidence>
<gene>
    <name evidence="13" type="primary">exeH</name>
    <name evidence="13" type="ORF">GCM10023095_27410</name>
</gene>
<dbReference type="Gene3D" id="3.55.40.10">
    <property type="entry name" value="minor pseudopilin epsh domain"/>
    <property type="match status" value="1"/>
</dbReference>
<keyword evidence="14" id="KW-1185">Reference proteome</keyword>
<keyword evidence="3" id="KW-1003">Cell membrane</keyword>
<evidence type="ECO:0000256" key="4">
    <source>
        <dbReference type="ARBA" id="ARBA00022481"/>
    </source>
</evidence>
<feature type="domain" description="General secretion pathway GspH" evidence="12">
    <location>
        <begin position="47"/>
        <end position="198"/>
    </location>
</feature>
<reference evidence="14" key="1">
    <citation type="journal article" date="2019" name="Int. J. Syst. Evol. Microbiol.">
        <title>The Global Catalogue of Microorganisms (GCM) 10K type strain sequencing project: providing services to taxonomists for standard genome sequencing and annotation.</title>
        <authorList>
            <consortium name="The Broad Institute Genomics Platform"/>
            <consortium name="The Broad Institute Genome Sequencing Center for Infectious Disease"/>
            <person name="Wu L."/>
            <person name="Ma J."/>
        </authorList>
    </citation>
    <scope>NUCLEOTIDE SEQUENCE [LARGE SCALE GENOMIC DNA]</scope>
    <source>
        <strain evidence="14">JCM 32226</strain>
    </source>
</reference>
<evidence type="ECO:0000256" key="8">
    <source>
        <dbReference type="ARBA" id="ARBA00023136"/>
    </source>
</evidence>
<comment type="caution">
    <text evidence="13">The sequence shown here is derived from an EMBL/GenBank/DDBJ whole genome shotgun (WGS) entry which is preliminary data.</text>
</comment>
<evidence type="ECO:0000256" key="6">
    <source>
        <dbReference type="ARBA" id="ARBA00022692"/>
    </source>
</evidence>
<evidence type="ECO:0000256" key="3">
    <source>
        <dbReference type="ARBA" id="ARBA00022475"/>
    </source>
</evidence>
<dbReference type="InterPro" id="IPR022346">
    <property type="entry name" value="T2SS_GspH"/>
</dbReference>
<accession>A0ABP8QHH8</accession>
<sequence length="216" mass="23456">MPRRQTGFTLIEIMLVVVILGCAVGIAILSLPGMGSQGKVQDLRSESERLLATVQLAAEQSVLEGRTLGLRVDEHGYQFLIRRTKTSAEAQGAVSSAAPLDQGLDWNNLEWVPYEQGKFPAKRDYGDSLSLSLTVGGLQLETEESRLVSSDRDWGVLPEGQQADPQVLFLPGGEVTPFSLTLSSVEADADQTRQIRADELGQFTLLQGDEIEAADK</sequence>
<dbReference type="EMBL" id="BAABFC010000021">
    <property type="protein sequence ID" value="GAA4502586.1"/>
    <property type="molecule type" value="Genomic_DNA"/>
</dbReference>
<dbReference type="PRINTS" id="PR00885">
    <property type="entry name" value="BCTERIALGSPH"/>
</dbReference>
<comment type="subcellular location">
    <subcellularLocation>
        <location evidence="1">Cell inner membrane</location>
        <topology evidence="1">Single-pass membrane protein</topology>
    </subcellularLocation>
</comment>